<dbReference type="OrthoDB" id="9815750at2"/>
<dbReference type="GO" id="GO:0005524">
    <property type="term" value="F:ATP binding"/>
    <property type="evidence" value="ECO:0007669"/>
    <property type="project" value="UniProtKB-KW"/>
</dbReference>
<evidence type="ECO:0000256" key="4">
    <source>
        <dbReference type="ARBA" id="ARBA00022679"/>
    </source>
</evidence>
<dbReference type="InterPro" id="IPR003594">
    <property type="entry name" value="HATPase_dom"/>
</dbReference>
<dbReference type="AlphaFoldDB" id="A0A4R6QDG9"/>
<dbReference type="InterPro" id="IPR004358">
    <property type="entry name" value="Sig_transdc_His_kin-like_C"/>
</dbReference>
<dbReference type="Pfam" id="PF00512">
    <property type="entry name" value="HisKA"/>
    <property type="match status" value="1"/>
</dbReference>
<dbReference type="InterPro" id="IPR036097">
    <property type="entry name" value="HisK_dim/P_sf"/>
</dbReference>
<evidence type="ECO:0000256" key="6">
    <source>
        <dbReference type="ARBA" id="ARBA00022777"/>
    </source>
</evidence>
<feature type="domain" description="Histidine kinase" evidence="10">
    <location>
        <begin position="179"/>
        <end position="381"/>
    </location>
</feature>
<dbReference type="SUPFAM" id="SSF55874">
    <property type="entry name" value="ATPase domain of HSP90 chaperone/DNA topoisomerase II/histidine kinase"/>
    <property type="match status" value="1"/>
</dbReference>
<evidence type="ECO:0000313" key="12">
    <source>
        <dbReference type="Proteomes" id="UP000295260"/>
    </source>
</evidence>
<reference evidence="11 12" key="1">
    <citation type="submission" date="2019-03" db="EMBL/GenBank/DDBJ databases">
        <title>Genomic Encyclopedia of Archaeal and Bacterial Type Strains, Phase II (KMG-II): from individual species to whole genera.</title>
        <authorList>
            <person name="Goeker M."/>
        </authorList>
    </citation>
    <scope>NUCLEOTIDE SEQUENCE [LARGE SCALE GENOMIC DNA]</scope>
    <source>
        <strain evidence="11 12">DSM 25687</strain>
    </source>
</reference>
<evidence type="ECO:0000256" key="8">
    <source>
        <dbReference type="ARBA" id="ARBA00023012"/>
    </source>
</evidence>
<dbReference type="CDD" id="cd00082">
    <property type="entry name" value="HisKA"/>
    <property type="match status" value="1"/>
</dbReference>
<keyword evidence="9" id="KW-0472">Membrane</keyword>
<dbReference type="GO" id="GO:0000155">
    <property type="term" value="F:phosphorelay sensor kinase activity"/>
    <property type="evidence" value="ECO:0007669"/>
    <property type="project" value="InterPro"/>
</dbReference>
<accession>A0A4R6QDG9</accession>
<evidence type="ECO:0000256" key="5">
    <source>
        <dbReference type="ARBA" id="ARBA00022741"/>
    </source>
</evidence>
<keyword evidence="9" id="KW-1133">Transmembrane helix</keyword>
<keyword evidence="9" id="KW-0812">Transmembrane</keyword>
<dbReference type="SMART" id="SM00387">
    <property type="entry name" value="HATPase_c"/>
    <property type="match status" value="1"/>
</dbReference>
<keyword evidence="6 11" id="KW-0418">Kinase</keyword>
<protein>
    <recommendedName>
        <fullName evidence="2">histidine kinase</fullName>
        <ecNumber evidence="2">2.7.13.3</ecNumber>
    </recommendedName>
</protein>
<dbReference type="Gene3D" id="3.30.565.10">
    <property type="entry name" value="Histidine kinase-like ATPase, C-terminal domain"/>
    <property type="match status" value="1"/>
</dbReference>
<keyword evidence="5" id="KW-0547">Nucleotide-binding</keyword>
<dbReference type="EMBL" id="SNXR01000012">
    <property type="protein sequence ID" value="TDP60350.1"/>
    <property type="molecule type" value="Genomic_DNA"/>
</dbReference>
<dbReference type="PANTHER" id="PTHR43065:SF10">
    <property type="entry name" value="PEROXIDE STRESS-ACTIVATED HISTIDINE KINASE MAK3"/>
    <property type="match status" value="1"/>
</dbReference>
<keyword evidence="3" id="KW-0597">Phosphoprotein</keyword>
<dbReference type="SUPFAM" id="SSF47384">
    <property type="entry name" value="Homodimeric domain of signal transducing histidine kinase"/>
    <property type="match status" value="1"/>
</dbReference>
<dbReference type="Proteomes" id="UP000295260">
    <property type="component" value="Unassembled WGS sequence"/>
</dbReference>
<dbReference type="PANTHER" id="PTHR43065">
    <property type="entry name" value="SENSOR HISTIDINE KINASE"/>
    <property type="match status" value="1"/>
</dbReference>
<feature type="transmembrane region" description="Helical" evidence="9">
    <location>
        <begin position="141"/>
        <end position="161"/>
    </location>
</feature>
<keyword evidence="4" id="KW-0808">Transferase</keyword>
<dbReference type="CDD" id="cd00075">
    <property type="entry name" value="HATPase"/>
    <property type="match status" value="1"/>
</dbReference>
<evidence type="ECO:0000313" key="11">
    <source>
        <dbReference type="EMBL" id="TDP60350.1"/>
    </source>
</evidence>
<proteinExistence type="predicted"/>
<gene>
    <name evidence="11" type="ORF">BC748_1336</name>
</gene>
<comment type="catalytic activity">
    <reaction evidence="1">
        <text>ATP + protein L-histidine = ADP + protein N-phospho-L-histidine.</text>
        <dbReference type="EC" id="2.7.13.3"/>
    </reaction>
</comment>
<keyword evidence="8" id="KW-0902">Two-component regulatory system</keyword>
<feature type="transmembrane region" description="Helical" evidence="9">
    <location>
        <begin position="12"/>
        <end position="36"/>
    </location>
</feature>
<evidence type="ECO:0000259" key="10">
    <source>
        <dbReference type="PROSITE" id="PS50109"/>
    </source>
</evidence>
<evidence type="ECO:0000256" key="3">
    <source>
        <dbReference type="ARBA" id="ARBA00022553"/>
    </source>
</evidence>
<dbReference type="Pfam" id="PF02518">
    <property type="entry name" value="HATPase_c"/>
    <property type="match status" value="1"/>
</dbReference>
<dbReference type="RefSeq" id="WP_133532625.1">
    <property type="nucleotide sequence ID" value="NZ_SNXR01000012.1"/>
</dbReference>
<sequence>MQFSERRNTTRWIIIMTSFVIVSLILWNTYSFFQIFKSEERVKMKNWALAQKKINTDDLNADLELPFAIIENPTIPIILSINDSITSTINIDDDIVKDKRKLKNYLEKLKLQNSPIVMEISKGKSQYLYYGDSSMLNKLKYYPIALLLIIFLFGTVVYNFYRSTKMATQNKLWAGMAKETAHQIGTPLSSLIGWLEIMKADNVDETTVSEIEKDINRLQTITDRFSKIGSEPILEPKNIIEETEQSFEYLKSRFSKQVIFSFKAPEQPILVSLNSALHSWTIENLVKNAIDAMKGRGTLSIEIFEENNLVKILVSDSGKGIPKKQFKRVFEPGFTTKKRGWGLGLSLTKRIVEEYHKGKIRVLHSEIDKGTTLQVSFKKDIKKTPQK</sequence>
<evidence type="ECO:0000256" key="1">
    <source>
        <dbReference type="ARBA" id="ARBA00000085"/>
    </source>
</evidence>
<organism evidence="11 12">
    <name type="scientific">Flavobacterium dankookense</name>
    <dbReference type="NCBI Taxonomy" id="706186"/>
    <lineage>
        <taxon>Bacteria</taxon>
        <taxon>Pseudomonadati</taxon>
        <taxon>Bacteroidota</taxon>
        <taxon>Flavobacteriia</taxon>
        <taxon>Flavobacteriales</taxon>
        <taxon>Flavobacteriaceae</taxon>
        <taxon>Flavobacterium</taxon>
    </lineage>
</organism>
<dbReference type="InterPro" id="IPR036890">
    <property type="entry name" value="HATPase_C_sf"/>
</dbReference>
<keyword evidence="7" id="KW-0067">ATP-binding</keyword>
<evidence type="ECO:0000256" key="7">
    <source>
        <dbReference type="ARBA" id="ARBA00022840"/>
    </source>
</evidence>
<evidence type="ECO:0000256" key="2">
    <source>
        <dbReference type="ARBA" id="ARBA00012438"/>
    </source>
</evidence>
<keyword evidence="12" id="KW-1185">Reference proteome</keyword>
<dbReference type="InterPro" id="IPR003661">
    <property type="entry name" value="HisK_dim/P_dom"/>
</dbReference>
<dbReference type="SMART" id="SM00388">
    <property type="entry name" value="HisKA"/>
    <property type="match status" value="1"/>
</dbReference>
<dbReference type="InterPro" id="IPR005467">
    <property type="entry name" value="His_kinase_dom"/>
</dbReference>
<comment type="caution">
    <text evidence="11">The sequence shown here is derived from an EMBL/GenBank/DDBJ whole genome shotgun (WGS) entry which is preliminary data.</text>
</comment>
<dbReference type="PROSITE" id="PS50109">
    <property type="entry name" value="HIS_KIN"/>
    <property type="match status" value="1"/>
</dbReference>
<name>A0A4R6QDG9_9FLAO</name>
<dbReference type="PRINTS" id="PR00344">
    <property type="entry name" value="BCTRLSENSOR"/>
</dbReference>
<dbReference type="Gene3D" id="1.10.287.130">
    <property type="match status" value="1"/>
</dbReference>
<evidence type="ECO:0000256" key="9">
    <source>
        <dbReference type="SAM" id="Phobius"/>
    </source>
</evidence>
<dbReference type="EC" id="2.7.13.3" evidence="2"/>